<evidence type="ECO:0000256" key="3">
    <source>
        <dbReference type="ARBA" id="ARBA00022964"/>
    </source>
</evidence>
<dbReference type="EMBL" id="AC073555">
    <property type="protein sequence ID" value="AAG60134.1"/>
    <property type="molecule type" value="Genomic_DNA"/>
</dbReference>
<dbReference type="GO" id="GO:0016705">
    <property type="term" value="F:oxidoreductase activity, acting on paired donors, with incorporation or reduction of molecular oxygen"/>
    <property type="evidence" value="ECO:0007669"/>
    <property type="project" value="InterPro"/>
</dbReference>
<protein>
    <submittedName>
        <fullName evidence="6">Uncharacterized protein F11I4_12</fullName>
    </submittedName>
</protein>
<proteinExistence type="predicted"/>
<keyword evidence="4" id="KW-0560">Oxidoreductase</keyword>
<evidence type="ECO:0000256" key="1">
    <source>
        <dbReference type="ARBA" id="ARBA00001961"/>
    </source>
</evidence>
<evidence type="ECO:0000256" key="2">
    <source>
        <dbReference type="ARBA" id="ARBA00022896"/>
    </source>
</evidence>
<evidence type="ECO:0000259" key="5">
    <source>
        <dbReference type="SMART" id="SM00702"/>
    </source>
</evidence>
<dbReference type="Pfam" id="PF25238">
    <property type="entry name" value="OGFOD2-like"/>
    <property type="match status" value="1"/>
</dbReference>
<dbReference type="InterPro" id="IPR006620">
    <property type="entry name" value="Pro_4_hyd_alph"/>
</dbReference>
<dbReference type="PhylomeDB" id="Q9C738"/>
<reference key="1">
    <citation type="journal article" date="2000" name="Nature">
        <title>Sequence and analysis of chromosome 1 of the plant Arabidopsis thaliana.</title>
        <authorList>
            <person name="Theologis A."/>
            <person name="Ecker J.R."/>
            <person name="Palm C.J."/>
            <person name="Federspiel N.A."/>
            <person name="Kaul S."/>
            <person name="White O."/>
            <person name="Alonso J."/>
            <person name="Altafi H."/>
            <person name="Araujo R."/>
            <person name="Bowman C.L."/>
            <person name="Brooks S.Y."/>
            <person name="Buehler E."/>
            <person name="Chan A."/>
            <person name="Chao Q."/>
            <person name="Chen H."/>
            <person name="Cheuk R.F."/>
            <person name="Chin C.W."/>
            <person name="Chung M.K."/>
            <person name="Conn L."/>
            <person name="Conway A.B."/>
            <person name="Conway A.R."/>
            <person name="Creasy T.H."/>
            <person name="Dewar K."/>
            <person name="Dunn P."/>
            <person name="Etgu P."/>
            <person name="Feldblyum T.V."/>
            <person name="Feng J."/>
            <person name="Fong B."/>
            <person name="Fujii C.Y."/>
            <person name="Gill J.E."/>
            <person name="Goldsmith A.D."/>
            <person name="Haas B."/>
            <person name="Hansen N.F."/>
            <person name="Hughes B."/>
            <person name="Huizar L."/>
            <person name="Hunter J.L."/>
            <person name="Jenkins J."/>
            <person name="Johnson-Hopson C."/>
            <person name="Khan S."/>
            <person name="Khaykin E."/>
            <person name="Kim C.J."/>
            <person name="Koo H.L."/>
            <person name="Kremenetskaia I."/>
            <person name="Kurtz D.B."/>
            <person name="Kwan A."/>
            <person name="Lam B."/>
            <person name="Langin-Hooper S."/>
            <person name="Lee A."/>
            <person name="Lee J.M."/>
            <person name="Lenz C.A."/>
            <person name="Li J.H."/>
            <person name="Li Y."/>
            <person name="Lin X."/>
            <person name="Liu S.X."/>
            <person name="Liu Z.A."/>
            <person name="Luros J.S."/>
            <person name="Maiti R."/>
            <person name="Marziali A."/>
            <person name="Militscher J."/>
            <person name="Miranda M."/>
            <person name="Nguyen M."/>
            <person name="Nierman W.C."/>
            <person name="Osborne B.I."/>
            <person name="Pai G."/>
            <person name="Peterson J."/>
            <person name="Pham P.K."/>
            <person name="Rizzo M."/>
            <person name="Rooney T."/>
            <person name="Rowley D."/>
            <person name="Sakano H."/>
            <person name="Salzberg S.L."/>
            <person name="Schwartz J.R."/>
            <person name="Shinn P."/>
            <person name="Southwick A.M."/>
            <person name="Sun H."/>
            <person name="Tallon L.J."/>
            <person name="Tambunga G."/>
            <person name="Toriumi M.J."/>
            <person name="Town C.D."/>
            <person name="Utterback T."/>
            <person name="Van Aken S."/>
            <person name="Vaysberg M."/>
            <person name="Vysotskaia V.S."/>
            <person name="Walker M."/>
            <person name="Wu D."/>
            <person name="Yu G."/>
            <person name="Fraser C.M."/>
            <person name="Venter J.C."/>
            <person name="Davis R.W."/>
        </authorList>
    </citation>
    <scope>NUCLEOTIDE SEQUENCE [LARGE SCALE GENOMIC DNA]</scope>
    <source>
        <strain>cv. Columbia</strain>
    </source>
</reference>
<dbReference type="SMART" id="SM00702">
    <property type="entry name" value="P4Hc"/>
    <property type="match status" value="1"/>
</dbReference>
<dbReference type="PANTHER" id="PTHR24014">
    <property type="entry name" value="2-OXOGLUTARATE AND IRON-DEPENDENT OXYGENASE DOMAIN-CONTAINING PROTEIN 2"/>
    <property type="match status" value="1"/>
</dbReference>
<evidence type="ECO:0000313" key="6">
    <source>
        <dbReference type="EMBL" id="AAG60134.1"/>
    </source>
</evidence>
<dbReference type="AlphaFoldDB" id="Q9C738"/>
<organism evidence="6">
    <name type="scientific">Arabidopsis thaliana</name>
    <name type="common">Mouse-ear cress</name>
    <dbReference type="NCBI Taxonomy" id="3702"/>
    <lineage>
        <taxon>Eukaryota</taxon>
        <taxon>Viridiplantae</taxon>
        <taxon>Streptophyta</taxon>
        <taxon>Embryophyta</taxon>
        <taxon>Tracheophyta</taxon>
        <taxon>Spermatophyta</taxon>
        <taxon>Magnoliopsida</taxon>
        <taxon>eudicotyledons</taxon>
        <taxon>Gunneridae</taxon>
        <taxon>Pentapetalae</taxon>
        <taxon>rosids</taxon>
        <taxon>malvids</taxon>
        <taxon>Brassicales</taxon>
        <taxon>Brassicaceae</taxon>
        <taxon>Camelineae</taxon>
        <taxon>Arabidopsis</taxon>
    </lineage>
</organism>
<sequence>MLTAQREEKAKFMSDTLRKYISREECSQAKRRKTYRQEIISNYQGLYKLDPKLFLLPSFRKAISENTEESFRRIISEPFPGVFVFKMFQPDFSEKLLLEVENFRKWANETNFTIRRPDNTSKYVFFPEVCGTMFDSHYGFFIENGEDRDADVGFHVEDSDITLNVCLSKQGEGGEILFAGARCNKHMDIDPKPEEYFDYCHIPGQAILHRGCHVHGARATASGRRANMILWCQNSLFREMQTYEPEFSDWCGQCVHEEKENKSQILAVKRKEMFRIESEAEPPRKK</sequence>
<reference evidence="6" key="2">
    <citation type="submission" date="2001-01" db="EMBL/GenBank/DDBJ databases">
        <title>Arabidopsis thaliana chromosome 1 BAC F11I4 genomic sequence.</title>
        <authorList>
            <person name="Lin X."/>
            <person name="Kaul S."/>
            <person name="Town C.D."/>
            <person name="Benito M."/>
            <person name="Creasy T.H."/>
            <person name="Haas B.J."/>
            <person name="Wu D."/>
            <person name="Maiti R."/>
            <person name="Ronning C.M."/>
            <person name="Koo H."/>
            <person name="Fujii C.Y."/>
            <person name="Utterback T.R."/>
            <person name="Barnstead M.E."/>
            <person name="Bowman C.L."/>
            <person name="White O."/>
            <person name="Nierman W.C."/>
            <person name="Fraser C.M."/>
        </authorList>
    </citation>
    <scope>NUCLEOTIDE SEQUENCE</scope>
</reference>
<keyword evidence="2" id="KW-0847">Vitamin C</keyword>
<gene>
    <name evidence="6" type="primary">F11I4_12</name>
</gene>
<dbReference type="GO" id="GO:0005506">
    <property type="term" value="F:iron ion binding"/>
    <property type="evidence" value="ECO:0007669"/>
    <property type="project" value="InterPro"/>
</dbReference>
<dbReference type="GO" id="GO:0031418">
    <property type="term" value="F:L-ascorbic acid binding"/>
    <property type="evidence" value="ECO:0007669"/>
    <property type="project" value="UniProtKB-KW"/>
</dbReference>
<dbReference type="PANTHER" id="PTHR24014:SF4">
    <property type="entry name" value="2-OXOGLUTARATE AND IRON-DEPENDENT OXYGENASE DOMAIN-CONTAINING PROTEIN 2"/>
    <property type="match status" value="1"/>
</dbReference>
<accession>Q9C738</accession>
<feature type="domain" description="Prolyl 4-hydroxylase alpha subunit" evidence="5">
    <location>
        <begin position="80"/>
        <end position="233"/>
    </location>
</feature>
<comment type="cofactor">
    <cofactor evidence="1">
        <name>L-ascorbate</name>
        <dbReference type="ChEBI" id="CHEBI:38290"/>
    </cofactor>
</comment>
<evidence type="ECO:0000256" key="4">
    <source>
        <dbReference type="ARBA" id="ARBA00023002"/>
    </source>
</evidence>
<keyword evidence="3" id="KW-0223">Dioxygenase</keyword>
<name>Q9C738_ARATH</name>
<dbReference type="GO" id="GO:0051213">
    <property type="term" value="F:dioxygenase activity"/>
    <property type="evidence" value="ECO:0007669"/>
    <property type="project" value="UniProtKB-KW"/>
</dbReference>
<dbReference type="ExpressionAtlas" id="Q9C738">
    <property type="expression patterns" value="differential"/>
</dbReference>